<dbReference type="CDD" id="cd04301">
    <property type="entry name" value="NAT_SF"/>
    <property type="match status" value="1"/>
</dbReference>
<reference evidence="2 3" key="1">
    <citation type="submission" date="2021-03" db="EMBL/GenBank/DDBJ databases">
        <title>Enterococcal diversity collection.</title>
        <authorList>
            <person name="Gilmore M.S."/>
            <person name="Schwartzman J."/>
            <person name="Van Tyne D."/>
            <person name="Martin M."/>
            <person name="Earl A.M."/>
            <person name="Manson A.L."/>
            <person name="Straub T."/>
            <person name="Salamzade R."/>
            <person name="Saavedra J."/>
            <person name="Lebreton F."/>
            <person name="Prichula J."/>
            <person name="Schaufler K."/>
            <person name="Gaca A."/>
            <person name="Sgardioli B."/>
            <person name="Wagenaar J."/>
            <person name="Strong T."/>
        </authorList>
    </citation>
    <scope>NUCLEOTIDE SEQUENCE [LARGE SCALE GENOMIC DNA]</scope>
    <source>
        <strain evidence="2 3">669A</strain>
    </source>
</reference>
<dbReference type="SUPFAM" id="SSF55729">
    <property type="entry name" value="Acyl-CoA N-acyltransferases (Nat)"/>
    <property type="match status" value="1"/>
</dbReference>
<dbReference type="InterPro" id="IPR016181">
    <property type="entry name" value="Acyl_CoA_acyltransferase"/>
</dbReference>
<dbReference type="Pfam" id="PF00583">
    <property type="entry name" value="Acetyltransf_1"/>
    <property type="match status" value="1"/>
</dbReference>
<sequence length="141" mass="16469">MNIVENNTLEMQELVKDKIVEFGNSSLPPSIDTLPESTYGCYLYDETTKLMGGIVAHCFWNIMHIDFFWVDESLRGQGQGRNLLNKMESIAKREKCKVIHLETFSFEAPRFYEKNGYKEFGKIKDVPVADCDYFFFKKEIQ</sequence>
<name>A0ABS3L9P3_9ENTE</name>
<dbReference type="RefSeq" id="WP_207673284.1">
    <property type="nucleotide sequence ID" value="NZ_JAFREM010000015.1"/>
</dbReference>
<dbReference type="InterPro" id="IPR000182">
    <property type="entry name" value="GNAT_dom"/>
</dbReference>
<evidence type="ECO:0000259" key="1">
    <source>
        <dbReference type="PROSITE" id="PS51186"/>
    </source>
</evidence>
<evidence type="ECO:0000313" key="3">
    <source>
        <dbReference type="Proteomes" id="UP000664601"/>
    </source>
</evidence>
<evidence type="ECO:0000313" key="2">
    <source>
        <dbReference type="EMBL" id="MBO1306353.1"/>
    </source>
</evidence>
<keyword evidence="3" id="KW-1185">Reference proteome</keyword>
<proteinExistence type="predicted"/>
<organism evidence="2 3">
    <name type="scientific">Candidatus Enterococcus moelleringii</name>
    <dbReference type="NCBI Taxonomy" id="2815325"/>
    <lineage>
        <taxon>Bacteria</taxon>
        <taxon>Bacillati</taxon>
        <taxon>Bacillota</taxon>
        <taxon>Bacilli</taxon>
        <taxon>Lactobacillales</taxon>
        <taxon>Enterococcaceae</taxon>
        <taxon>Enterococcus</taxon>
    </lineage>
</organism>
<dbReference type="Proteomes" id="UP000664601">
    <property type="component" value="Unassembled WGS sequence"/>
</dbReference>
<protein>
    <submittedName>
        <fullName evidence="2">GNAT family N-acetyltransferase</fullName>
    </submittedName>
</protein>
<dbReference type="EMBL" id="JAFREM010000015">
    <property type="protein sequence ID" value="MBO1306353.1"/>
    <property type="molecule type" value="Genomic_DNA"/>
</dbReference>
<feature type="domain" description="N-acetyltransferase" evidence="1">
    <location>
        <begin position="1"/>
        <end position="141"/>
    </location>
</feature>
<gene>
    <name evidence="2" type="ORF">JZO70_09290</name>
</gene>
<dbReference type="Gene3D" id="3.40.630.30">
    <property type="match status" value="1"/>
</dbReference>
<comment type="caution">
    <text evidence="2">The sequence shown here is derived from an EMBL/GenBank/DDBJ whole genome shotgun (WGS) entry which is preliminary data.</text>
</comment>
<dbReference type="PROSITE" id="PS51186">
    <property type="entry name" value="GNAT"/>
    <property type="match status" value="1"/>
</dbReference>
<accession>A0ABS3L9P3</accession>